<reference evidence="1 2" key="2">
    <citation type="journal article" date="2007" name="BMC Biol.">
        <title>A 100%-complete sequence reveals unusually simple genomic features in the hot-spring red alga Cyanidioschyzon merolae.</title>
        <authorList>
            <person name="Nozaki H."/>
            <person name="Takano H."/>
            <person name="Misumi O."/>
            <person name="Terasawa K."/>
            <person name="Matsuzaki M."/>
            <person name="Maruyama S."/>
            <person name="Nishida K."/>
            <person name="Yagisawa F."/>
            <person name="Yoshida Y."/>
            <person name="Fujiwara T."/>
            <person name="Takio S."/>
            <person name="Tamura K."/>
            <person name="Chung S.J."/>
            <person name="Nakamura S."/>
            <person name="Kuroiwa H."/>
            <person name="Tanaka K."/>
            <person name="Sato N."/>
            <person name="Kuroiwa T."/>
        </authorList>
    </citation>
    <scope>NUCLEOTIDE SEQUENCE [LARGE SCALE GENOMIC DNA]</scope>
    <source>
        <strain evidence="1 2">10D</strain>
    </source>
</reference>
<protein>
    <submittedName>
        <fullName evidence="1">Uncharacterized protein</fullName>
    </submittedName>
</protein>
<proteinExistence type="predicted"/>
<evidence type="ECO:0000313" key="1">
    <source>
        <dbReference type="EMBL" id="BAM82768.1"/>
    </source>
</evidence>
<accession>M1VLV2</accession>
<dbReference type="RefSeq" id="XP_005538804.1">
    <property type="nucleotide sequence ID" value="XM_005538747.1"/>
</dbReference>
<sequence>MSTDLEELSAAWQHRLLEEFTVVDAVFSQVVVLVQAGVPVGSPVFRRLIGHILTTLDENVARSRALLWREAVLSARLRERARKPVVRRERLRQQLISEAFKRAPSTDHGQQHSVSLESSLKFGLSLLGWPAAADHEDEENRKLSERCTYERSTYGTRFFVSLLRALLNLGLGIERLSENTDALSFYLADVPVEPTELGWSPPSTSSPERSPMLSISPRRFNDGHTAAQLAERSPVKARNVCNGAVRSCKTRSENTEHPAILGANRLTKEPMDPLQWIDICASGSSWKQLIEQEMVVVEHIPRNASIFLECLLGLIARGGEHQETSDAHASETEASKQCASLSRTLTGVTSLQILFAESVRMECSRKMRSGFFQALPSLLLRALERNTVSPVVVDYELEPQAVPLVAHHGEEEAPSNGAEQLDGYEKRQSYQVAAHSLSKQLDDELSGLSALLAGVLDLCLAFTDTLATQHLRLSGKKGLRTSFFDESAALLMERGHSFESVAERFQDDVSAAKDFPESAPVVLVPRSAFAVLILYPGSASLKLHICDRILDTFFAVGTAKMTADSWRFKEPSIEKLIWHSMRIRPRDHEGPIRNSDFGMTATIIADAGSSTQAETSHTDTLCVGIVPDSPISSAPKLLEEYLLSMIGLLNGYLGSVLSEREANSASPNIRNAFLETSSSLAAFLEGLIFNPIYASWRWHITDLLESLEREL</sequence>
<dbReference type="EMBL" id="AP006501">
    <property type="protein sequence ID" value="BAM82768.1"/>
    <property type="molecule type" value="Genomic_DNA"/>
</dbReference>
<dbReference type="Proteomes" id="UP000007014">
    <property type="component" value="Chromosome 19"/>
</dbReference>
<keyword evidence="2" id="KW-1185">Reference proteome</keyword>
<dbReference type="AlphaFoldDB" id="M1VLV2"/>
<reference evidence="1 2" key="1">
    <citation type="journal article" date="2004" name="Nature">
        <title>Genome sequence of the ultrasmall unicellular red alga Cyanidioschyzon merolae 10D.</title>
        <authorList>
            <person name="Matsuzaki M."/>
            <person name="Misumi O."/>
            <person name="Shin-i T."/>
            <person name="Maruyama S."/>
            <person name="Takahara M."/>
            <person name="Miyagishima S."/>
            <person name="Mori T."/>
            <person name="Nishida K."/>
            <person name="Yagisawa F."/>
            <person name="Nishida K."/>
            <person name="Yoshida Y."/>
            <person name="Nishimura Y."/>
            <person name="Nakao S."/>
            <person name="Kobayashi T."/>
            <person name="Momoyama Y."/>
            <person name="Higashiyama T."/>
            <person name="Minoda A."/>
            <person name="Sano M."/>
            <person name="Nomoto H."/>
            <person name="Oishi K."/>
            <person name="Hayashi H."/>
            <person name="Ohta F."/>
            <person name="Nishizaka S."/>
            <person name="Haga S."/>
            <person name="Miura S."/>
            <person name="Morishita T."/>
            <person name="Kabeya Y."/>
            <person name="Terasawa K."/>
            <person name="Suzuki Y."/>
            <person name="Ishii Y."/>
            <person name="Asakawa S."/>
            <person name="Takano H."/>
            <person name="Ohta N."/>
            <person name="Kuroiwa H."/>
            <person name="Tanaka K."/>
            <person name="Shimizu N."/>
            <person name="Sugano S."/>
            <person name="Sato N."/>
            <person name="Nozaki H."/>
            <person name="Ogasawara N."/>
            <person name="Kohara Y."/>
            <person name="Kuroiwa T."/>
        </authorList>
    </citation>
    <scope>NUCLEOTIDE SEQUENCE [LARGE SCALE GENOMIC DNA]</scope>
    <source>
        <strain evidence="1 2">10D</strain>
    </source>
</reference>
<dbReference type="Gramene" id="CMS141CT">
    <property type="protein sequence ID" value="CMS141CT"/>
    <property type="gene ID" value="CMS141C"/>
</dbReference>
<organism evidence="1 2">
    <name type="scientific">Cyanidioschyzon merolae (strain NIES-3377 / 10D)</name>
    <name type="common">Unicellular red alga</name>
    <dbReference type="NCBI Taxonomy" id="280699"/>
    <lineage>
        <taxon>Eukaryota</taxon>
        <taxon>Rhodophyta</taxon>
        <taxon>Bangiophyceae</taxon>
        <taxon>Cyanidiales</taxon>
        <taxon>Cyanidiaceae</taxon>
        <taxon>Cyanidioschyzon</taxon>
    </lineage>
</organism>
<evidence type="ECO:0000313" key="2">
    <source>
        <dbReference type="Proteomes" id="UP000007014"/>
    </source>
</evidence>
<dbReference type="KEGG" id="cme:CYME_CMS141C"/>
<dbReference type="GeneID" id="16997604"/>
<name>M1VLV2_CYAM1</name>
<gene>
    <name evidence="1" type="ORF">CYME_CMS141C</name>
</gene>
<dbReference type="OrthoDB" id="10610110at2759"/>
<dbReference type="HOGENOM" id="CLU_388517_0_0_1"/>